<keyword evidence="3" id="KW-1185">Reference proteome</keyword>
<dbReference type="EMBL" id="MU002594">
    <property type="protein sequence ID" value="KAF2785955.1"/>
    <property type="molecule type" value="Genomic_DNA"/>
</dbReference>
<proteinExistence type="predicted"/>
<dbReference type="OrthoDB" id="630895at2759"/>
<protein>
    <recommendedName>
        <fullName evidence="1">N-acetyltransferase domain-containing protein</fullName>
    </recommendedName>
</protein>
<accession>A0A6A6WPY6</accession>
<dbReference type="PANTHER" id="PTHR43792:SF1">
    <property type="entry name" value="N-ACETYLTRANSFERASE DOMAIN-CONTAINING PROTEIN"/>
    <property type="match status" value="1"/>
</dbReference>
<dbReference type="SUPFAM" id="SSF55729">
    <property type="entry name" value="Acyl-CoA N-acyltransferases (Nat)"/>
    <property type="match status" value="1"/>
</dbReference>
<dbReference type="InterPro" id="IPR000182">
    <property type="entry name" value="GNAT_dom"/>
</dbReference>
<dbReference type="InterPro" id="IPR016181">
    <property type="entry name" value="Acyl_CoA_acyltransferase"/>
</dbReference>
<reference evidence="2" key="1">
    <citation type="journal article" date="2020" name="Stud. Mycol.">
        <title>101 Dothideomycetes genomes: a test case for predicting lifestyles and emergence of pathogens.</title>
        <authorList>
            <person name="Haridas S."/>
            <person name="Albert R."/>
            <person name="Binder M."/>
            <person name="Bloem J."/>
            <person name="Labutti K."/>
            <person name="Salamov A."/>
            <person name="Andreopoulos B."/>
            <person name="Baker S."/>
            <person name="Barry K."/>
            <person name="Bills G."/>
            <person name="Bluhm B."/>
            <person name="Cannon C."/>
            <person name="Castanera R."/>
            <person name="Culley D."/>
            <person name="Daum C."/>
            <person name="Ezra D."/>
            <person name="Gonzalez J."/>
            <person name="Henrissat B."/>
            <person name="Kuo A."/>
            <person name="Liang C."/>
            <person name="Lipzen A."/>
            <person name="Lutzoni F."/>
            <person name="Magnuson J."/>
            <person name="Mondo S."/>
            <person name="Nolan M."/>
            <person name="Ohm R."/>
            <person name="Pangilinan J."/>
            <person name="Park H.-J."/>
            <person name="Ramirez L."/>
            <person name="Alfaro M."/>
            <person name="Sun H."/>
            <person name="Tritt A."/>
            <person name="Yoshinaga Y."/>
            <person name="Zwiers L.-H."/>
            <person name="Turgeon B."/>
            <person name="Goodwin S."/>
            <person name="Spatafora J."/>
            <person name="Crous P."/>
            <person name="Grigoriev I."/>
        </authorList>
    </citation>
    <scope>NUCLEOTIDE SEQUENCE</scope>
    <source>
        <strain evidence="2">CBS 109.77</strain>
    </source>
</reference>
<evidence type="ECO:0000259" key="1">
    <source>
        <dbReference type="Pfam" id="PF13302"/>
    </source>
</evidence>
<dbReference type="GO" id="GO:0016747">
    <property type="term" value="F:acyltransferase activity, transferring groups other than amino-acyl groups"/>
    <property type="evidence" value="ECO:0007669"/>
    <property type="project" value="InterPro"/>
</dbReference>
<feature type="domain" description="N-acetyltransferase" evidence="1">
    <location>
        <begin position="14"/>
        <end position="178"/>
    </location>
</feature>
<dbReference type="Gene3D" id="3.40.630.30">
    <property type="match status" value="1"/>
</dbReference>
<organism evidence="2 3">
    <name type="scientific">Melanomma pulvis-pyrius CBS 109.77</name>
    <dbReference type="NCBI Taxonomy" id="1314802"/>
    <lineage>
        <taxon>Eukaryota</taxon>
        <taxon>Fungi</taxon>
        <taxon>Dikarya</taxon>
        <taxon>Ascomycota</taxon>
        <taxon>Pezizomycotina</taxon>
        <taxon>Dothideomycetes</taxon>
        <taxon>Pleosporomycetidae</taxon>
        <taxon>Pleosporales</taxon>
        <taxon>Melanommataceae</taxon>
        <taxon>Melanomma</taxon>
    </lineage>
</organism>
<gene>
    <name evidence="2" type="ORF">K505DRAFT_319211</name>
</gene>
<dbReference type="Proteomes" id="UP000799757">
    <property type="component" value="Unassembled WGS sequence"/>
</dbReference>
<dbReference type="Pfam" id="PF13302">
    <property type="entry name" value="Acetyltransf_3"/>
    <property type="match status" value="1"/>
</dbReference>
<sequence>MDPTISTSRLLLTRLTNTALDSEHLKWFHEIWTDNAATAWSLHGKCTTLASSQEWMVQQLTIDDNMLYAIHVKPDPTSDASDVCSDPTSTGVLVGNIDTEIGVPGSTTSLNFRVMGYSFFESAWGKGYATEAGSALIASYAAFRATAKETEGGCSYIEASVDQDNPASMKVLVKLGFKEVGLKIAPEKVFLAGDWRGPGYWIYGQYV</sequence>
<evidence type="ECO:0000313" key="2">
    <source>
        <dbReference type="EMBL" id="KAF2785955.1"/>
    </source>
</evidence>
<name>A0A6A6WPY6_9PLEO</name>
<dbReference type="AlphaFoldDB" id="A0A6A6WPY6"/>
<dbReference type="PANTHER" id="PTHR43792">
    <property type="entry name" value="GNAT FAMILY, PUTATIVE (AFU_ORTHOLOGUE AFUA_3G00765)-RELATED-RELATED"/>
    <property type="match status" value="1"/>
</dbReference>
<dbReference type="InterPro" id="IPR051531">
    <property type="entry name" value="N-acetyltransferase"/>
</dbReference>
<evidence type="ECO:0000313" key="3">
    <source>
        <dbReference type="Proteomes" id="UP000799757"/>
    </source>
</evidence>